<dbReference type="GO" id="GO:0000166">
    <property type="term" value="F:nucleotide binding"/>
    <property type="evidence" value="ECO:0007669"/>
    <property type="project" value="UniProtKB-KW"/>
</dbReference>
<evidence type="ECO:0000256" key="9">
    <source>
        <dbReference type="ARBA" id="ARBA00075111"/>
    </source>
</evidence>
<comment type="catalytic activity">
    <reaction evidence="4">
        <text>2-phenylacetate + ATP + CoA = phenylacetyl-CoA + AMP + diphosphate</text>
        <dbReference type="Rhea" id="RHEA:20956"/>
        <dbReference type="ChEBI" id="CHEBI:18401"/>
        <dbReference type="ChEBI" id="CHEBI:30616"/>
        <dbReference type="ChEBI" id="CHEBI:33019"/>
        <dbReference type="ChEBI" id="CHEBI:57287"/>
        <dbReference type="ChEBI" id="CHEBI:57390"/>
        <dbReference type="ChEBI" id="CHEBI:456215"/>
        <dbReference type="EC" id="6.2.1.30"/>
    </reaction>
    <physiologicalReaction direction="left-to-right" evidence="4">
        <dbReference type="Rhea" id="RHEA:20957"/>
    </physiologicalReaction>
</comment>
<dbReference type="EMBL" id="VJVV01000001">
    <property type="protein sequence ID" value="TRO83887.1"/>
    <property type="molecule type" value="Genomic_DNA"/>
</dbReference>
<dbReference type="GO" id="GO:0047475">
    <property type="term" value="F:phenylacetate-CoA ligase activity"/>
    <property type="evidence" value="ECO:0007669"/>
    <property type="project" value="UniProtKB-EC"/>
</dbReference>
<evidence type="ECO:0000256" key="2">
    <source>
        <dbReference type="ARBA" id="ARBA00022598"/>
    </source>
</evidence>
<evidence type="ECO:0000256" key="8">
    <source>
        <dbReference type="ARBA" id="ARBA00068695"/>
    </source>
</evidence>
<dbReference type="FunFam" id="3.30.300.30:FF:000019">
    <property type="entry name" value="Phenylacetate-coenzyme A ligase"/>
    <property type="match status" value="1"/>
</dbReference>
<comment type="function">
    <text evidence="10">Catalyzes the activation of phenylacetic acid (PA) to phenylacetyl-CoA (PA-CoA).</text>
</comment>
<feature type="domain" description="AMP-dependent ligase C-terminal" evidence="12">
    <location>
        <begin position="348"/>
        <end position="444"/>
    </location>
</feature>
<dbReference type="Proteomes" id="UP000317155">
    <property type="component" value="Unassembled WGS sequence"/>
</dbReference>
<organism evidence="13 14">
    <name type="scientific">Trichloromonas acetexigens</name>
    <dbReference type="NCBI Taxonomy" id="38815"/>
    <lineage>
        <taxon>Bacteria</taxon>
        <taxon>Pseudomonadati</taxon>
        <taxon>Thermodesulfobacteriota</taxon>
        <taxon>Desulfuromonadia</taxon>
        <taxon>Desulfuromonadales</taxon>
        <taxon>Trichloromonadaceae</taxon>
        <taxon>Trichloromonas</taxon>
    </lineage>
</organism>
<dbReference type="InterPro" id="IPR011880">
    <property type="entry name" value="PA_CoA_ligase"/>
</dbReference>
<evidence type="ECO:0000256" key="4">
    <source>
        <dbReference type="ARBA" id="ARBA00050450"/>
    </source>
</evidence>
<gene>
    <name evidence="13" type="ORF">FL622_01520</name>
</gene>
<evidence type="ECO:0000256" key="6">
    <source>
        <dbReference type="ARBA" id="ARBA00061566"/>
    </source>
</evidence>
<evidence type="ECO:0000256" key="1">
    <source>
        <dbReference type="ARBA" id="ARBA00011245"/>
    </source>
</evidence>
<dbReference type="Pfam" id="PF00501">
    <property type="entry name" value="AMP-binding"/>
    <property type="match status" value="1"/>
</dbReference>
<dbReference type="InterPro" id="IPR000873">
    <property type="entry name" value="AMP-dep_synth/lig_dom"/>
</dbReference>
<dbReference type="CDD" id="cd05913">
    <property type="entry name" value="PaaK"/>
    <property type="match status" value="1"/>
</dbReference>
<evidence type="ECO:0000313" key="14">
    <source>
        <dbReference type="Proteomes" id="UP000317155"/>
    </source>
</evidence>
<protein>
    <recommendedName>
        <fullName evidence="8 10">Phenylacetate-coenzyme A ligase</fullName>
        <ecNumber evidence="7 10">6.2.1.30</ecNumber>
    </recommendedName>
    <alternativeName>
        <fullName evidence="9 10">Phenylacetyl-CoA ligase</fullName>
    </alternativeName>
</protein>
<dbReference type="InterPro" id="IPR051414">
    <property type="entry name" value="Adenylate-forming_Reductase"/>
</dbReference>
<keyword evidence="14" id="KW-1185">Reference proteome</keyword>
<evidence type="ECO:0000256" key="5">
    <source>
        <dbReference type="ARBA" id="ARBA00060591"/>
    </source>
</evidence>
<sequence length="446" mass="50296">MSSIENKQRVAPVERIWDPTNECMSREELDKLQFARLQETLRRVWERVPCYQAKFRELGLVPEDIRSLADLARLPFTTKEDLRLNYPYGMFAVPLREVVRIHSSSGTTGKPTVVGYSRNDLDNWSELAARFMTAAGVTQDDIVHIAFGYGLFTGAFGLHYGAERIGASVIPMSSGNTDKQLMIMQDYRSSALVCTPSYALTMAERMDKLGIDRSQLSLRVGLFGAEPWSEEMRREIENRLGVIATDNYGLSEVMGPGVAGECQERCGMHVFEDHFLPEIIDPDSGEVLPPGSVGELVLTSLTKEAFPVIRYRTRDITCLDYAPCACGRTLVRMRKTMGRSDDMLIIKGVNVFPTQIEEVLFQVEGCEPHYQLVVDRVGNVDTLEVQVEVCESIFFDEMKKQRAFVEMLEKRLFSTLGVGAKVKLVEPSSITRHEGKAKRVLDKRQL</sequence>
<dbReference type="OrthoDB" id="580775at2"/>
<accession>A0A550JL17</accession>
<dbReference type="InterPro" id="IPR042099">
    <property type="entry name" value="ANL_N_sf"/>
</dbReference>
<evidence type="ECO:0000259" key="12">
    <source>
        <dbReference type="Pfam" id="PF14535"/>
    </source>
</evidence>
<feature type="domain" description="AMP-dependent synthetase/ligase" evidence="11">
    <location>
        <begin position="102"/>
        <end position="298"/>
    </location>
</feature>
<dbReference type="FunFam" id="3.40.50.12780:FF:000016">
    <property type="entry name" value="Phenylacetate-coenzyme A ligase"/>
    <property type="match status" value="1"/>
</dbReference>
<proteinExistence type="inferred from homology"/>
<keyword evidence="2 10" id="KW-0436">Ligase</keyword>
<dbReference type="SUPFAM" id="SSF56801">
    <property type="entry name" value="Acetyl-CoA synthetase-like"/>
    <property type="match status" value="1"/>
</dbReference>
<dbReference type="InterPro" id="IPR028154">
    <property type="entry name" value="AMP-dep_Lig_C"/>
</dbReference>
<name>A0A550JL17_9BACT</name>
<keyword evidence="3 10" id="KW-0547">Nucleotide-binding</keyword>
<dbReference type="RefSeq" id="WP_092052741.1">
    <property type="nucleotide sequence ID" value="NZ_FOJJ01000001.1"/>
</dbReference>
<comment type="similarity">
    <text evidence="6 10">Belongs to the phenylacetyl-CoA ligase family.</text>
</comment>
<dbReference type="AlphaFoldDB" id="A0A550JL17"/>
<dbReference type="EC" id="6.2.1.30" evidence="7 10"/>
<evidence type="ECO:0000256" key="10">
    <source>
        <dbReference type="PIRNR" id="PIRNR006444"/>
    </source>
</evidence>
<comment type="caution">
    <text evidence="13">The sequence shown here is derived from an EMBL/GenBank/DDBJ whole genome shotgun (WGS) entry which is preliminary data.</text>
</comment>
<evidence type="ECO:0000313" key="13">
    <source>
        <dbReference type="EMBL" id="TRO83887.1"/>
    </source>
</evidence>
<dbReference type="Gene3D" id="3.40.50.12780">
    <property type="entry name" value="N-terminal domain of ligase-like"/>
    <property type="match status" value="1"/>
</dbReference>
<evidence type="ECO:0000256" key="3">
    <source>
        <dbReference type="ARBA" id="ARBA00022741"/>
    </source>
</evidence>
<reference evidence="13 14" key="1">
    <citation type="submission" date="2019-07" db="EMBL/GenBank/DDBJ databases">
        <title>Insights of Desulfuromonas acetexigens electromicrobiology.</title>
        <authorList>
            <person name="Katuri K."/>
            <person name="Sapireddy V."/>
            <person name="Shaw D.R."/>
            <person name="Saikaly P."/>
        </authorList>
    </citation>
    <scope>NUCLEOTIDE SEQUENCE [LARGE SCALE GENOMIC DNA]</scope>
    <source>
        <strain evidence="13 14">2873</strain>
    </source>
</reference>
<dbReference type="InterPro" id="IPR045851">
    <property type="entry name" value="AMP-bd_C_sf"/>
</dbReference>
<dbReference type="Pfam" id="PF14535">
    <property type="entry name" value="AMP-binding_C_2"/>
    <property type="match status" value="1"/>
</dbReference>
<comment type="pathway">
    <text evidence="5 10">Aromatic compound metabolism; phenylacetate degradation.</text>
</comment>
<dbReference type="PIRSF" id="PIRSF006444">
    <property type="entry name" value="PaaK"/>
    <property type="match status" value="1"/>
</dbReference>
<dbReference type="PANTHER" id="PTHR43439:SF1">
    <property type="entry name" value="PHENYLACETATE-COENZYME A LIGASE"/>
    <property type="match status" value="1"/>
</dbReference>
<dbReference type="UniPathway" id="UPA00930"/>
<evidence type="ECO:0000256" key="7">
    <source>
        <dbReference type="ARBA" id="ARBA00066629"/>
    </source>
</evidence>
<comment type="subunit">
    <text evidence="1">Monomer.</text>
</comment>
<evidence type="ECO:0000259" key="11">
    <source>
        <dbReference type="Pfam" id="PF00501"/>
    </source>
</evidence>
<dbReference type="Gene3D" id="3.30.300.30">
    <property type="match status" value="1"/>
</dbReference>
<dbReference type="GO" id="GO:0010124">
    <property type="term" value="P:phenylacetate catabolic process"/>
    <property type="evidence" value="ECO:0007669"/>
    <property type="project" value="UniProtKB-UniRule"/>
</dbReference>
<dbReference type="PANTHER" id="PTHR43439">
    <property type="entry name" value="PHENYLACETATE-COENZYME A LIGASE"/>
    <property type="match status" value="1"/>
</dbReference>